<reference evidence="2 3" key="1">
    <citation type="submission" date="2017-04" db="EMBL/GenBank/DDBJ databases">
        <title>Draft genome sequences of Alloscardovia macacae UMA81211 and UMA81212 isolated from the feces of a rhesus macaque (Macaca mulatta).</title>
        <authorList>
            <person name="Albert K."/>
            <person name="Sela D.A."/>
        </authorList>
    </citation>
    <scope>NUCLEOTIDE SEQUENCE [LARGE SCALE GENOMIC DNA]</scope>
    <source>
        <strain evidence="2 3">UMA81212</strain>
    </source>
</reference>
<dbReference type="InterPro" id="IPR041657">
    <property type="entry name" value="HTH_17"/>
</dbReference>
<dbReference type="InterPro" id="IPR009061">
    <property type="entry name" value="DNA-bd_dom_put_sf"/>
</dbReference>
<evidence type="ECO:0000313" key="2">
    <source>
        <dbReference type="EMBL" id="OTA28607.1"/>
    </source>
</evidence>
<sequence>MRTKIRHYSFLSDDAGERSVLAMIQRFLGGKKRRGDERTFRDVHSDKAPVIVIPGCDAPIPLTNELTEMLHDVASELLQGKSVTVISSSVELTTQDAADILGISRPTLIRVLESGAIPFHTVGRHRRVQLDDVLEYQHRHQEKARVALDELAADEDPLLTLENPLIR</sequence>
<feature type="domain" description="Helix-turn-helix" evidence="1">
    <location>
        <begin position="92"/>
        <end position="139"/>
    </location>
</feature>
<dbReference type="NCBIfam" id="TIGR01764">
    <property type="entry name" value="excise"/>
    <property type="match status" value="1"/>
</dbReference>
<dbReference type="RefSeq" id="WP_086106986.1">
    <property type="nucleotide sequence ID" value="NZ_NEKB01000013.1"/>
</dbReference>
<dbReference type="GO" id="GO:0003677">
    <property type="term" value="F:DNA binding"/>
    <property type="evidence" value="ECO:0007669"/>
    <property type="project" value="InterPro"/>
</dbReference>
<protein>
    <recommendedName>
        <fullName evidence="1">Helix-turn-helix domain-containing protein</fullName>
    </recommendedName>
</protein>
<evidence type="ECO:0000313" key="3">
    <source>
        <dbReference type="Proteomes" id="UP000243540"/>
    </source>
</evidence>
<evidence type="ECO:0000259" key="1">
    <source>
        <dbReference type="Pfam" id="PF12728"/>
    </source>
</evidence>
<dbReference type="OrthoDB" id="26212at2"/>
<accession>A0A1Y2ST75</accession>
<dbReference type="SUPFAM" id="SSF46955">
    <property type="entry name" value="Putative DNA-binding domain"/>
    <property type="match status" value="1"/>
</dbReference>
<organism evidence="2 3">
    <name type="scientific">Alloscardovia macacae</name>
    <dbReference type="NCBI Taxonomy" id="1160091"/>
    <lineage>
        <taxon>Bacteria</taxon>
        <taxon>Bacillati</taxon>
        <taxon>Actinomycetota</taxon>
        <taxon>Actinomycetes</taxon>
        <taxon>Bifidobacteriales</taxon>
        <taxon>Bifidobacteriaceae</taxon>
        <taxon>Alloscardovia</taxon>
    </lineage>
</organism>
<dbReference type="Pfam" id="PF12728">
    <property type="entry name" value="HTH_17"/>
    <property type="match status" value="1"/>
</dbReference>
<dbReference type="Proteomes" id="UP000243540">
    <property type="component" value="Unassembled WGS sequence"/>
</dbReference>
<dbReference type="AlphaFoldDB" id="A0A1Y2ST75"/>
<dbReference type="InterPro" id="IPR010093">
    <property type="entry name" value="SinI_DNA-bd"/>
</dbReference>
<comment type="caution">
    <text evidence="2">The sequence shown here is derived from an EMBL/GenBank/DDBJ whole genome shotgun (WGS) entry which is preliminary data.</text>
</comment>
<dbReference type="EMBL" id="NEKC01000014">
    <property type="protein sequence ID" value="OTA28607.1"/>
    <property type="molecule type" value="Genomic_DNA"/>
</dbReference>
<dbReference type="STRING" id="1160091.B9T39_06400"/>
<proteinExistence type="predicted"/>
<name>A0A1Y2ST75_9BIFI</name>
<gene>
    <name evidence="2" type="ORF">B9T39_06400</name>
</gene>